<evidence type="ECO:0000256" key="2">
    <source>
        <dbReference type="ARBA" id="ARBA00023015"/>
    </source>
</evidence>
<dbReference type="NCBIfam" id="TIGR02937">
    <property type="entry name" value="sigma70-ECF"/>
    <property type="match status" value="1"/>
</dbReference>
<keyword evidence="3" id="KW-0731">Sigma factor</keyword>
<feature type="transmembrane region" description="Helical" evidence="5">
    <location>
        <begin position="188"/>
        <end position="205"/>
    </location>
</feature>
<dbReference type="CDD" id="cd06171">
    <property type="entry name" value="Sigma70_r4"/>
    <property type="match status" value="1"/>
</dbReference>
<accession>A0A6J4KTM7</accession>
<keyword evidence="5" id="KW-0472">Membrane</keyword>
<dbReference type="GO" id="GO:0006352">
    <property type="term" value="P:DNA-templated transcription initiation"/>
    <property type="evidence" value="ECO:0007669"/>
    <property type="project" value="InterPro"/>
</dbReference>
<keyword evidence="5" id="KW-0812">Transmembrane</keyword>
<dbReference type="Pfam" id="PF04542">
    <property type="entry name" value="Sigma70_r2"/>
    <property type="match status" value="1"/>
</dbReference>
<dbReference type="Gene3D" id="1.10.1740.10">
    <property type="match status" value="1"/>
</dbReference>
<keyword evidence="2" id="KW-0805">Transcription regulation</keyword>
<dbReference type="Gene3D" id="1.10.10.10">
    <property type="entry name" value="Winged helix-like DNA-binding domain superfamily/Winged helix DNA-binding domain"/>
    <property type="match status" value="1"/>
</dbReference>
<dbReference type="PANTHER" id="PTHR43133">
    <property type="entry name" value="RNA POLYMERASE ECF-TYPE SIGMA FACTO"/>
    <property type="match status" value="1"/>
</dbReference>
<evidence type="ECO:0000313" key="8">
    <source>
        <dbReference type="EMBL" id="CAA9313646.1"/>
    </source>
</evidence>
<keyword evidence="4" id="KW-0804">Transcription</keyword>
<evidence type="ECO:0000259" key="7">
    <source>
        <dbReference type="Pfam" id="PF08281"/>
    </source>
</evidence>
<evidence type="ECO:0000256" key="3">
    <source>
        <dbReference type="ARBA" id="ARBA00023082"/>
    </source>
</evidence>
<evidence type="ECO:0000256" key="4">
    <source>
        <dbReference type="ARBA" id="ARBA00023163"/>
    </source>
</evidence>
<evidence type="ECO:0000256" key="5">
    <source>
        <dbReference type="SAM" id="Phobius"/>
    </source>
</evidence>
<gene>
    <name evidence="8" type="ORF">AVDCRST_MAG56-6414</name>
</gene>
<dbReference type="InterPro" id="IPR007627">
    <property type="entry name" value="RNA_pol_sigma70_r2"/>
</dbReference>
<dbReference type="GO" id="GO:0016987">
    <property type="term" value="F:sigma factor activity"/>
    <property type="evidence" value="ECO:0007669"/>
    <property type="project" value="UniProtKB-KW"/>
</dbReference>
<dbReference type="InterPro" id="IPR036388">
    <property type="entry name" value="WH-like_DNA-bd_sf"/>
</dbReference>
<organism evidence="8">
    <name type="scientific">uncultured Cytophagales bacterium</name>
    <dbReference type="NCBI Taxonomy" id="158755"/>
    <lineage>
        <taxon>Bacteria</taxon>
        <taxon>Pseudomonadati</taxon>
        <taxon>Bacteroidota</taxon>
        <taxon>Sphingobacteriia</taxon>
        <taxon>Sphingobacteriales</taxon>
        <taxon>environmental samples</taxon>
    </lineage>
</organism>
<protein>
    <submittedName>
        <fullName evidence="8">RNA polymerase sigma factor RpoE</fullName>
    </submittedName>
</protein>
<name>A0A6J4KTM7_9SPHI</name>
<dbReference type="InterPro" id="IPR013325">
    <property type="entry name" value="RNA_pol_sigma_r2"/>
</dbReference>
<feature type="domain" description="RNA polymerase sigma factor 70 region 4 type 2" evidence="7">
    <location>
        <begin position="134"/>
        <end position="184"/>
    </location>
</feature>
<reference evidence="8" key="1">
    <citation type="submission" date="2020-02" db="EMBL/GenBank/DDBJ databases">
        <authorList>
            <person name="Meier V. D."/>
        </authorList>
    </citation>
    <scope>NUCLEOTIDE SEQUENCE</scope>
    <source>
        <strain evidence="8">AVDCRST_MAG56</strain>
    </source>
</reference>
<dbReference type="AlphaFoldDB" id="A0A6J4KTM7"/>
<dbReference type="InterPro" id="IPR013249">
    <property type="entry name" value="RNA_pol_sigma70_r4_t2"/>
</dbReference>
<keyword evidence="5" id="KW-1133">Transmembrane helix</keyword>
<dbReference type="SUPFAM" id="SSF88946">
    <property type="entry name" value="Sigma2 domain of RNA polymerase sigma factors"/>
    <property type="match status" value="1"/>
</dbReference>
<feature type="domain" description="RNA polymerase sigma-70 region 2" evidence="6">
    <location>
        <begin position="31"/>
        <end position="95"/>
    </location>
</feature>
<sequence length="206" mass="23847">MLVEITETTRPGDADLWRSFKGGNKEALAVIYRTYIRTLYNYGTRLTHDDGLVEDCIQDLFIEIWRNRAHLADTDSIKYYLFRALRRKIARRCNQLNKHVQHGELPGEYEGETVAPYESEWVLEEAASARKEHLQKAITHLTKRQKEILFLRYYENLSHQEIASIMVLTPQAVYNLIHKTLAALKQHLTYLISLLIGIGLHAGLLG</sequence>
<dbReference type="GO" id="GO:0003677">
    <property type="term" value="F:DNA binding"/>
    <property type="evidence" value="ECO:0007669"/>
    <property type="project" value="InterPro"/>
</dbReference>
<dbReference type="Pfam" id="PF08281">
    <property type="entry name" value="Sigma70_r4_2"/>
    <property type="match status" value="1"/>
</dbReference>
<dbReference type="EMBL" id="CADCTQ010000532">
    <property type="protein sequence ID" value="CAA9313646.1"/>
    <property type="molecule type" value="Genomic_DNA"/>
</dbReference>
<dbReference type="InterPro" id="IPR013324">
    <property type="entry name" value="RNA_pol_sigma_r3/r4-like"/>
</dbReference>
<dbReference type="InterPro" id="IPR014284">
    <property type="entry name" value="RNA_pol_sigma-70_dom"/>
</dbReference>
<evidence type="ECO:0000259" key="6">
    <source>
        <dbReference type="Pfam" id="PF04542"/>
    </source>
</evidence>
<dbReference type="PANTHER" id="PTHR43133:SF46">
    <property type="entry name" value="RNA POLYMERASE SIGMA-70 FACTOR ECF SUBFAMILY"/>
    <property type="match status" value="1"/>
</dbReference>
<dbReference type="InterPro" id="IPR039425">
    <property type="entry name" value="RNA_pol_sigma-70-like"/>
</dbReference>
<comment type="similarity">
    <text evidence="1">Belongs to the sigma-70 factor family. ECF subfamily.</text>
</comment>
<evidence type="ECO:0000256" key="1">
    <source>
        <dbReference type="ARBA" id="ARBA00010641"/>
    </source>
</evidence>
<proteinExistence type="inferred from homology"/>
<dbReference type="SUPFAM" id="SSF88659">
    <property type="entry name" value="Sigma3 and sigma4 domains of RNA polymerase sigma factors"/>
    <property type="match status" value="1"/>
</dbReference>